<dbReference type="PANTHER" id="PTHR18964:SF149">
    <property type="entry name" value="BIFUNCTIONAL UDP-N-ACETYLGLUCOSAMINE 2-EPIMERASE_N-ACETYLMANNOSAMINE KINASE"/>
    <property type="match status" value="1"/>
</dbReference>
<keyword evidence="3" id="KW-1185">Reference proteome</keyword>
<dbReference type="Pfam" id="PF00480">
    <property type="entry name" value="ROK"/>
    <property type="match status" value="1"/>
</dbReference>
<dbReference type="EMBL" id="JALBUT010000002">
    <property type="protein sequence ID" value="MDX8415047.1"/>
    <property type="molecule type" value="Genomic_DNA"/>
</dbReference>
<comment type="caution">
    <text evidence="2">The sequence shown here is derived from an EMBL/GenBank/DDBJ whole genome shotgun (WGS) entry which is preliminary data.</text>
</comment>
<dbReference type="InterPro" id="IPR049874">
    <property type="entry name" value="ROK_cs"/>
</dbReference>
<evidence type="ECO:0000256" key="1">
    <source>
        <dbReference type="ARBA" id="ARBA00006479"/>
    </source>
</evidence>
<protein>
    <submittedName>
        <fullName evidence="2">ROK family protein</fullName>
    </submittedName>
</protein>
<dbReference type="RefSeq" id="WP_370396491.1">
    <property type="nucleotide sequence ID" value="NZ_JALBUT010000002.1"/>
</dbReference>
<proteinExistence type="inferred from homology"/>
<accession>A0ABU4WHS9</accession>
<dbReference type="PROSITE" id="PS01125">
    <property type="entry name" value="ROK"/>
    <property type="match status" value="1"/>
</dbReference>
<comment type="similarity">
    <text evidence="1">Belongs to the ROK (NagC/XylR) family.</text>
</comment>
<dbReference type="PANTHER" id="PTHR18964">
    <property type="entry name" value="ROK (REPRESSOR, ORF, KINASE) FAMILY"/>
    <property type="match status" value="1"/>
</dbReference>
<reference evidence="2 3" key="1">
    <citation type="submission" date="2022-03" db="EMBL/GenBank/DDBJ databases">
        <title>Novel taxa within the pig intestine.</title>
        <authorList>
            <person name="Wylensek D."/>
            <person name="Bishof K."/>
            <person name="Afrizal A."/>
            <person name="Clavel T."/>
        </authorList>
    </citation>
    <scope>NUCLEOTIDE SEQUENCE [LARGE SCALE GENOMIC DNA]</scope>
    <source>
        <strain evidence="2 3">CLA-KB-P66</strain>
    </source>
</reference>
<sequence>MKYAIGIDIGGTNTKLGLVELSGKVLAHDRFNTPDYKTFESYVEMLSSRIKAMMDNSNGECMGIGIGAPNGNFYKGSIDNAPNLPFGKGEFMLVRELRNRFGLHHIYMTNDANAAALGEKIYGGAKGLEHFITITLGTGLGSGIVIDGKLLYGADGAAGELGHTCAVPNGRLCNCGCRGCLETYASATGIKRTYFELLAFYGGGSQIQNKGYDEIDALAIELAARAGDKIALETYQKTGEILGKNLANFVAFSRPQKIFLFGGPVKSGELLLEPTRKALDENLYPIWKGKIEVVPSQLPESDAAILGSSSLVWDAVEREV</sequence>
<name>A0ABU4WHS9_9BACT</name>
<dbReference type="SUPFAM" id="SSF53067">
    <property type="entry name" value="Actin-like ATPase domain"/>
    <property type="match status" value="1"/>
</dbReference>
<dbReference type="InterPro" id="IPR043129">
    <property type="entry name" value="ATPase_NBD"/>
</dbReference>
<evidence type="ECO:0000313" key="3">
    <source>
        <dbReference type="Proteomes" id="UP001275932"/>
    </source>
</evidence>
<dbReference type="Gene3D" id="3.30.420.40">
    <property type="match status" value="2"/>
</dbReference>
<organism evidence="2 3">
    <name type="scientific">Intestinicryptomonas porci</name>
    <dbReference type="NCBI Taxonomy" id="2926320"/>
    <lineage>
        <taxon>Bacteria</taxon>
        <taxon>Pseudomonadati</taxon>
        <taxon>Verrucomicrobiota</taxon>
        <taxon>Opitutia</taxon>
        <taxon>Opitutales</taxon>
        <taxon>Intestinicryptomonaceae</taxon>
        <taxon>Intestinicryptomonas</taxon>
    </lineage>
</organism>
<evidence type="ECO:0000313" key="2">
    <source>
        <dbReference type="EMBL" id="MDX8415047.1"/>
    </source>
</evidence>
<dbReference type="Proteomes" id="UP001275932">
    <property type="component" value="Unassembled WGS sequence"/>
</dbReference>
<dbReference type="InterPro" id="IPR000600">
    <property type="entry name" value="ROK"/>
</dbReference>
<gene>
    <name evidence="2" type="ORF">MOX91_02480</name>
</gene>